<dbReference type="SUPFAM" id="SSF53850">
    <property type="entry name" value="Periplasmic binding protein-like II"/>
    <property type="match status" value="1"/>
</dbReference>
<evidence type="ECO:0000313" key="2">
    <source>
        <dbReference type="EMBL" id="MFD2867974.1"/>
    </source>
</evidence>
<dbReference type="CDD" id="cd05466">
    <property type="entry name" value="PBP2_LTTR_substrate"/>
    <property type="match status" value="1"/>
</dbReference>
<feature type="domain" description="LysR substrate-binding" evidence="1">
    <location>
        <begin position="4"/>
        <end position="203"/>
    </location>
</feature>
<name>A0ABW5XY77_9BACL</name>
<dbReference type="InterPro" id="IPR050950">
    <property type="entry name" value="HTH-type_LysR_regulators"/>
</dbReference>
<keyword evidence="3" id="KW-1185">Reference proteome</keyword>
<gene>
    <name evidence="2" type="ORF">ACFSY7_05615</name>
</gene>
<dbReference type="Gene3D" id="3.40.190.290">
    <property type="match status" value="1"/>
</dbReference>
<dbReference type="EMBL" id="JBHUOR010000029">
    <property type="protein sequence ID" value="MFD2867974.1"/>
    <property type="molecule type" value="Genomic_DNA"/>
</dbReference>
<evidence type="ECO:0000313" key="3">
    <source>
        <dbReference type="Proteomes" id="UP001597568"/>
    </source>
</evidence>
<comment type="caution">
    <text evidence="2">The sequence shown here is derived from an EMBL/GenBank/DDBJ whole genome shotgun (WGS) entry which is preliminary data.</text>
</comment>
<dbReference type="Pfam" id="PF03466">
    <property type="entry name" value="LysR_substrate"/>
    <property type="match status" value="1"/>
</dbReference>
<dbReference type="InterPro" id="IPR005119">
    <property type="entry name" value="LysR_subst-bd"/>
</dbReference>
<proteinExistence type="predicted"/>
<protein>
    <submittedName>
        <fullName evidence="2">LysR family transcriptional regulator substrate-binding protein</fullName>
    </submittedName>
</protein>
<accession>A0ABW5XY77</accession>
<reference evidence="3" key="1">
    <citation type="journal article" date="2019" name="Int. J. Syst. Evol. Microbiol.">
        <title>The Global Catalogue of Microorganisms (GCM) 10K type strain sequencing project: providing services to taxonomists for standard genome sequencing and annotation.</title>
        <authorList>
            <consortium name="The Broad Institute Genomics Platform"/>
            <consortium name="The Broad Institute Genome Sequencing Center for Infectious Disease"/>
            <person name="Wu L."/>
            <person name="Ma J."/>
        </authorList>
    </citation>
    <scope>NUCLEOTIDE SEQUENCE [LARGE SCALE GENOMIC DNA]</scope>
    <source>
        <strain evidence="3">KCTC 33522</strain>
    </source>
</reference>
<dbReference type="PANTHER" id="PTHR30419:SF28">
    <property type="entry name" value="HTH-TYPE TRANSCRIPTIONAL REGULATOR BSDA"/>
    <property type="match status" value="1"/>
</dbReference>
<evidence type="ECO:0000259" key="1">
    <source>
        <dbReference type="Pfam" id="PF03466"/>
    </source>
</evidence>
<dbReference type="PANTHER" id="PTHR30419">
    <property type="entry name" value="HTH-TYPE TRANSCRIPTIONAL REGULATOR YBHD"/>
    <property type="match status" value="1"/>
</dbReference>
<sequence length="209" mass="24392">MNRLETGEIRIGAYSSITINLLPKILGEFKKLYPFITIHLYEGNATELDRWLEEDKIDFGIGTSHNEKWEFELLFENQIVIVMNNAHQLSKINRINLKEIESEEFILPYTNSHLEVHQIFKKEQMQPNIAYRVKGDETIISMVRQNLGISLLAELLLKNDTSGLAIRPLEEDVSRKIGYLIHTKKHLQTPAILKMLDFIKEWMNNNKCL</sequence>
<organism evidence="2 3">
    <name type="scientific">Kurthia populi</name>
    <dbReference type="NCBI Taxonomy" id="1562132"/>
    <lineage>
        <taxon>Bacteria</taxon>
        <taxon>Bacillati</taxon>
        <taxon>Bacillota</taxon>
        <taxon>Bacilli</taxon>
        <taxon>Bacillales</taxon>
        <taxon>Caryophanaceae</taxon>
        <taxon>Kurthia</taxon>
    </lineage>
</organism>
<dbReference type="Proteomes" id="UP001597568">
    <property type="component" value="Unassembled WGS sequence"/>
</dbReference>
<dbReference type="RefSeq" id="WP_380147173.1">
    <property type="nucleotide sequence ID" value="NZ_JBHUOR010000029.1"/>
</dbReference>